<proteinExistence type="predicted"/>
<evidence type="ECO:0000256" key="1">
    <source>
        <dbReference type="SAM" id="MobiDB-lite"/>
    </source>
</evidence>
<evidence type="ECO:0000313" key="3">
    <source>
        <dbReference type="Proteomes" id="UP000183832"/>
    </source>
</evidence>
<feature type="compositionally biased region" description="Basic and acidic residues" evidence="1">
    <location>
        <begin position="106"/>
        <end position="125"/>
    </location>
</feature>
<reference evidence="2 3" key="1">
    <citation type="submission" date="2015-04" db="EMBL/GenBank/DDBJ databases">
        <authorList>
            <person name="Syromyatnikov M.Y."/>
            <person name="Popov V.N."/>
        </authorList>
    </citation>
    <scope>NUCLEOTIDE SEQUENCE [LARGE SCALE GENOMIC DNA]</scope>
</reference>
<dbReference type="STRING" id="568069.A0A1J1J0Z6"/>
<dbReference type="AlphaFoldDB" id="A0A1J1J0Z6"/>
<dbReference type="OrthoDB" id="10056939at2759"/>
<feature type="region of interest" description="Disordered" evidence="1">
    <location>
        <begin position="105"/>
        <end position="138"/>
    </location>
</feature>
<keyword evidence="3" id="KW-1185">Reference proteome</keyword>
<dbReference type="EMBL" id="CVRI01000066">
    <property type="protein sequence ID" value="CRL06125.1"/>
    <property type="molecule type" value="Genomic_DNA"/>
</dbReference>
<sequence>MKLNVAFEMNDGNDESFKHNDEILMQRRWCRRDWSSPPDARAQEASRRVLYSQVFLGSPEKCKEKCLSQHNQQATSFILKSQFAIKMKTFPSTCAHINSSLMPRNEAGKKLKPISEEKKEKHGEIIMKSNLEGKRKKK</sequence>
<organism evidence="2 3">
    <name type="scientific">Clunio marinus</name>
    <dbReference type="NCBI Taxonomy" id="568069"/>
    <lineage>
        <taxon>Eukaryota</taxon>
        <taxon>Metazoa</taxon>
        <taxon>Ecdysozoa</taxon>
        <taxon>Arthropoda</taxon>
        <taxon>Hexapoda</taxon>
        <taxon>Insecta</taxon>
        <taxon>Pterygota</taxon>
        <taxon>Neoptera</taxon>
        <taxon>Endopterygota</taxon>
        <taxon>Diptera</taxon>
        <taxon>Nematocera</taxon>
        <taxon>Chironomoidea</taxon>
        <taxon>Chironomidae</taxon>
        <taxon>Clunio</taxon>
    </lineage>
</organism>
<gene>
    <name evidence="2" type="ORF">CLUMA_CG019197</name>
</gene>
<protein>
    <submittedName>
        <fullName evidence="2">CLUMA_CG019197, isoform A</fullName>
    </submittedName>
</protein>
<name>A0A1J1J0Z6_9DIPT</name>
<accession>A0A1J1J0Z6</accession>
<dbReference type="Proteomes" id="UP000183832">
    <property type="component" value="Unassembled WGS sequence"/>
</dbReference>
<evidence type="ECO:0000313" key="2">
    <source>
        <dbReference type="EMBL" id="CRL06125.1"/>
    </source>
</evidence>